<gene>
    <name evidence="2" type="ORF">JMJ35_005560</name>
</gene>
<feature type="region of interest" description="Disordered" evidence="1">
    <location>
        <begin position="354"/>
        <end position="427"/>
    </location>
</feature>
<name>A0AA39R021_9LECA</name>
<proteinExistence type="predicted"/>
<comment type="caution">
    <text evidence="2">The sequence shown here is derived from an EMBL/GenBank/DDBJ whole genome shotgun (WGS) entry which is preliminary data.</text>
</comment>
<dbReference type="Proteomes" id="UP001166286">
    <property type="component" value="Unassembled WGS sequence"/>
</dbReference>
<reference evidence="2" key="1">
    <citation type="submission" date="2023-03" db="EMBL/GenBank/DDBJ databases">
        <title>Complete genome of Cladonia borealis.</title>
        <authorList>
            <person name="Park H."/>
        </authorList>
    </citation>
    <scope>NUCLEOTIDE SEQUENCE</scope>
    <source>
        <strain evidence="2">ANT050790</strain>
    </source>
</reference>
<evidence type="ECO:0000313" key="3">
    <source>
        <dbReference type="Proteomes" id="UP001166286"/>
    </source>
</evidence>
<evidence type="ECO:0000256" key="1">
    <source>
        <dbReference type="SAM" id="MobiDB-lite"/>
    </source>
</evidence>
<accession>A0AA39R021</accession>
<keyword evidence="3" id="KW-1185">Reference proteome</keyword>
<dbReference type="AlphaFoldDB" id="A0AA39R021"/>
<organism evidence="2 3">
    <name type="scientific">Cladonia borealis</name>
    <dbReference type="NCBI Taxonomy" id="184061"/>
    <lineage>
        <taxon>Eukaryota</taxon>
        <taxon>Fungi</taxon>
        <taxon>Dikarya</taxon>
        <taxon>Ascomycota</taxon>
        <taxon>Pezizomycotina</taxon>
        <taxon>Lecanoromycetes</taxon>
        <taxon>OSLEUM clade</taxon>
        <taxon>Lecanoromycetidae</taxon>
        <taxon>Lecanorales</taxon>
        <taxon>Lecanorineae</taxon>
        <taxon>Cladoniaceae</taxon>
        <taxon>Cladonia</taxon>
    </lineage>
</organism>
<sequence length="427" mass="48410">MATLTQTLSDYLRGKNPNLYMKSSTRGSNTTSSRPPYLIPGSIEKWEDFGYDSLQEIYGGALHRVLTRQFSCRDYSDIPQKPYREIANENCLEMLLAMWNWRVISEGLSKAQECLYGRDNTKVIYMAKGGRSRFAMGGKFYPDWAGIQSDPQDDLDPTEIRKPPNILPGDSKLGRKWSSNKIEDGLVDPAHQNSDWMKPLRQIFTYCVRANARYGYIITGEEVVVIRVRPILEPGDPGETNDDQESRHESESSKIGQETVDSQASLPDLDEGHDFILSSPVFGKVEANGRLEYKAVPWSNAASLDPRRSADLTVNLALWWLHIMASVSSNIKEEYAPLKEVAKPSCFGVVHSSFPLPETSENMRPNLPFRSRKRGSSAVSDKGTPPDDSEDKDPVEYRRSNRNMKRVRTDDEDTQPRRQTRSMKSQN</sequence>
<dbReference type="EMBL" id="JAFEKC020000011">
    <property type="protein sequence ID" value="KAK0512432.1"/>
    <property type="molecule type" value="Genomic_DNA"/>
</dbReference>
<protein>
    <submittedName>
        <fullName evidence="2">Uncharacterized protein</fullName>
    </submittedName>
</protein>
<feature type="region of interest" description="Disordered" evidence="1">
    <location>
        <begin position="232"/>
        <end position="261"/>
    </location>
</feature>
<evidence type="ECO:0000313" key="2">
    <source>
        <dbReference type="EMBL" id="KAK0512432.1"/>
    </source>
</evidence>